<dbReference type="SUPFAM" id="SSF53335">
    <property type="entry name" value="S-adenosyl-L-methionine-dependent methyltransferases"/>
    <property type="match status" value="1"/>
</dbReference>
<dbReference type="InterPro" id="IPR017804">
    <property type="entry name" value="MeTrfase_EgtD-like"/>
</dbReference>
<accession>A0A6S6QP63</accession>
<dbReference type="InterPro" id="IPR051128">
    <property type="entry name" value="EgtD_Methyltrsf_superfamily"/>
</dbReference>
<dbReference type="Gene3D" id="3.40.50.150">
    <property type="entry name" value="Vaccinia Virus protein VP39"/>
    <property type="match status" value="1"/>
</dbReference>
<dbReference type="NCBIfam" id="TIGR03438">
    <property type="entry name" value="egtD_ergothio"/>
    <property type="match status" value="1"/>
</dbReference>
<evidence type="ECO:0000256" key="2">
    <source>
        <dbReference type="ARBA" id="ARBA00022679"/>
    </source>
</evidence>
<dbReference type="Pfam" id="PF10017">
    <property type="entry name" value="Methyltransf_33"/>
    <property type="match status" value="1"/>
</dbReference>
<organism evidence="4 5">
    <name type="scientific">Terrihabitans soli</name>
    <dbReference type="NCBI Taxonomy" id="708113"/>
    <lineage>
        <taxon>Bacteria</taxon>
        <taxon>Pseudomonadati</taxon>
        <taxon>Pseudomonadota</taxon>
        <taxon>Alphaproteobacteria</taxon>
        <taxon>Hyphomicrobiales</taxon>
        <taxon>Terrihabitans</taxon>
    </lineage>
</organism>
<dbReference type="EMBL" id="AP023361">
    <property type="protein sequence ID" value="BCJ92354.1"/>
    <property type="molecule type" value="Genomic_DNA"/>
</dbReference>
<evidence type="ECO:0000313" key="5">
    <source>
        <dbReference type="Proteomes" id="UP000515317"/>
    </source>
</evidence>
<dbReference type="PANTHER" id="PTHR43397:SF1">
    <property type="entry name" value="ERGOTHIONEINE BIOSYNTHESIS PROTEIN 1"/>
    <property type="match status" value="1"/>
</dbReference>
<dbReference type="GO" id="GO:0008168">
    <property type="term" value="F:methyltransferase activity"/>
    <property type="evidence" value="ECO:0007669"/>
    <property type="project" value="UniProtKB-KW"/>
</dbReference>
<dbReference type="InterPro" id="IPR029063">
    <property type="entry name" value="SAM-dependent_MTases_sf"/>
</dbReference>
<protein>
    <submittedName>
        <fullName evidence="4">Dimethylhistidine N-methyltransferase</fullName>
    </submittedName>
</protein>
<keyword evidence="5" id="KW-1185">Reference proteome</keyword>
<dbReference type="InterPro" id="IPR035094">
    <property type="entry name" value="EgtD"/>
</dbReference>
<name>A0A6S6QP63_9HYPH</name>
<dbReference type="Proteomes" id="UP000515317">
    <property type="component" value="Chromosome"/>
</dbReference>
<dbReference type="PANTHER" id="PTHR43397">
    <property type="entry name" value="ERGOTHIONEINE BIOSYNTHESIS PROTEIN 1"/>
    <property type="match status" value="1"/>
</dbReference>
<feature type="domain" description="Histidine-specific methyltransferase SAM-dependent" evidence="3">
    <location>
        <begin position="25"/>
        <end position="323"/>
    </location>
</feature>
<dbReference type="InterPro" id="IPR019257">
    <property type="entry name" value="MeTrfase_dom"/>
</dbReference>
<evidence type="ECO:0000256" key="1">
    <source>
        <dbReference type="ARBA" id="ARBA00022603"/>
    </source>
</evidence>
<evidence type="ECO:0000313" key="4">
    <source>
        <dbReference type="EMBL" id="BCJ92354.1"/>
    </source>
</evidence>
<reference evidence="4 5" key="1">
    <citation type="submission" date="2020-08" db="EMBL/GenBank/DDBJ databases">
        <title>Genome sequence of Rhizobiales bacterium strain IZ6.</title>
        <authorList>
            <person name="Nakai R."/>
            <person name="Naganuma T."/>
        </authorList>
    </citation>
    <scope>NUCLEOTIDE SEQUENCE [LARGE SCALE GENOMIC DNA]</scope>
    <source>
        <strain evidence="4 5">IZ6</strain>
    </source>
</reference>
<proteinExistence type="predicted"/>
<dbReference type="AlphaFoldDB" id="A0A6S6QP63"/>
<dbReference type="RefSeq" id="WP_222875928.1">
    <property type="nucleotide sequence ID" value="NZ_AP023361.1"/>
</dbReference>
<gene>
    <name evidence="4" type="ORF">IZ6_30890</name>
</gene>
<evidence type="ECO:0000259" key="3">
    <source>
        <dbReference type="Pfam" id="PF10017"/>
    </source>
</evidence>
<keyword evidence="1 4" id="KW-0489">Methyltransferase</keyword>
<dbReference type="KEGG" id="tso:IZ6_30890"/>
<dbReference type="PIRSF" id="PIRSF018005">
    <property type="entry name" value="UCP018005"/>
    <property type="match status" value="1"/>
</dbReference>
<sequence>MTPALAAALHLDDDLNPLIRDEFLRDVLNGLSQRQKTIPPKYFYDAAGSRLFDRICDLPEYYPTRTETKILRESAQDIAARAGWDVALIEFGSGSSTKVRILLDALRLPAAYVPIDICGPHLEDAAAALRRDYPQLAVTAIHADFTQEVQLPDSIRGKKRLGFFPGSTIGNFTPPEAEAFLSKAAKTLGAGADMLVGVDLKKHGAVLHAAYNDHAGVTAAFNLNLLTRINRELRGDFDLSAFRHRAVYNAAFGRIEMYLESLKPQIVHIAGDVFAFREGETIHTENSYKYTIESFHRLVKKTGWKIREVYVDREKLFSVHFLSR</sequence>
<keyword evidence="2 4" id="KW-0808">Transferase</keyword>
<dbReference type="GO" id="GO:0032259">
    <property type="term" value="P:methylation"/>
    <property type="evidence" value="ECO:0007669"/>
    <property type="project" value="UniProtKB-KW"/>
</dbReference>